<accession>A0A6A6DJW1</accession>
<gene>
    <name evidence="2" type="ORF">K469DRAFT_799415</name>
</gene>
<evidence type="ECO:0000313" key="2">
    <source>
        <dbReference type="EMBL" id="KAF2179223.1"/>
    </source>
</evidence>
<protein>
    <submittedName>
        <fullName evidence="2">Uncharacterized protein</fullName>
    </submittedName>
</protein>
<feature type="signal peptide" evidence="1">
    <location>
        <begin position="1"/>
        <end position="22"/>
    </location>
</feature>
<proteinExistence type="predicted"/>
<sequence length="119" mass="13054">MRFTTLATILAASTGFVEVVMADNCYGPWNWCGWDLIKHGDYKQYIIRRLKANNKPTDDYTINNSLWHCVGDAGQADFVSICHNGCVYGGSANSNDYCAANAVKEDEKGEGHPKLTASA</sequence>
<keyword evidence="3" id="KW-1185">Reference proteome</keyword>
<dbReference type="EMBL" id="ML994668">
    <property type="protein sequence ID" value="KAF2179223.1"/>
    <property type="molecule type" value="Genomic_DNA"/>
</dbReference>
<keyword evidence="1" id="KW-0732">Signal</keyword>
<organism evidence="2 3">
    <name type="scientific">Zopfia rhizophila CBS 207.26</name>
    <dbReference type="NCBI Taxonomy" id="1314779"/>
    <lineage>
        <taxon>Eukaryota</taxon>
        <taxon>Fungi</taxon>
        <taxon>Dikarya</taxon>
        <taxon>Ascomycota</taxon>
        <taxon>Pezizomycotina</taxon>
        <taxon>Dothideomycetes</taxon>
        <taxon>Dothideomycetes incertae sedis</taxon>
        <taxon>Zopfiaceae</taxon>
        <taxon>Zopfia</taxon>
    </lineage>
</organism>
<dbReference type="Proteomes" id="UP000800200">
    <property type="component" value="Unassembled WGS sequence"/>
</dbReference>
<feature type="chain" id="PRO_5025488347" evidence="1">
    <location>
        <begin position="23"/>
        <end position="119"/>
    </location>
</feature>
<dbReference type="OrthoDB" id="4186099at2759"/>
<name>A0A6A6DJW1_9PEZI</name>
<dbReference type="AlphaFoldDB" id="A0A6A6DJW1"/>
<evidence type="ECO:0000256" key="1">
    <source>
        <dbReference type="SAM" id="SignalP"/>
    </source>
</evidence>
<reference evidence="2" key="1">
    <citation type="journal article" date="2020" name="Stud. Mycol.">
        <title>101 Dothideomycetes genomes: a test case for predicting lifestyles and emergence of pathogens.</title>
        <authorList>
            <person name="Haridas S."/>
            <person name="Albert R."/>
            <person name="Binder M."/>
            <person name="Bloem J."/>
            <person name="Labutti K."/>
            <person name="Salamov A."/>
            <person name="Andreopoulos B."/>
            <person name="Baker S."/>
            <person name="Barry K."/>
            <person name="Bills G."/>
            <person name="Bluhm B."/>
            <person name="Cannon C."/>
            <person name="Castanera R."/>
            <person name="Culley D."/>
            <person name="Daum C."/>
            <person name="Ezra D."/>
            <person name="Gonzalez J."/>
            <person name="Henrissat B."/>
            <person name="Kuo A."/>
            <person name="Liang C."/>
            <person name="Lipzen A."/>
            <person name="Lutzoni F."/>
            <person name="Magnuson J."/>
            <person name="Mondo S."/>
            <person name="Nolan M."/>
            <person name="Ohm R."/>
            <person name="Pangilinan J."/>
            <person name="Park H.-J."/>
            <person name="Ramirez L."/>
            <person name="Alfaro M."/>
            <person name="Sun H."/>
            <person name="Tritt A."/>
            <person name="Yoshinaga Y."/>
            <person name="Zwiers L.-H."/>
            <person name="Turgeon B."/>
            <person name="Goodwin S."/>
            <person name="Spatafora J."/>
            <person name="Crous P."/>
            <person name="Grigoriev I."/>
        </authorList>
    </citation>
    <scope>NUCLEOTIDE SEQUENCE</scope>
    <source>
        <strain evidence="2">CBS 207.26</strain>
    </source>
</reference>
<evidence type="ECO:0000313" key="3">
    <source>
        <dbReference type="Proteomes" id="UP000800200"/>
    </source>
</evidence>